<proteinExistence type="predicted"/>
<dbReference type="PROSITE" id="PS51257">
    <property type="entry name" value="PROKAR_LIPOPROTEIN"/>
    <property type="match status" value="1"/>
</dbReference>
<dbReference type="Pfam" id="PF20101">
    <property type="entry name" value="DUF6491"/>
    <property type="match status" value="1"/>
</dbReference>
<dbReference type="Proteomes" id="UP001253545">
    <property type="component" value="Unassembled WGS sequence"/>
</dbReference>
<evidence type="ECO:0000313" key="3">
    <source>
        <dbReference type="Proteomes" id="UP001253545"/>
    </source>
</evidence>
<dbReference type="EMBL" id="JAVRHX010000007">
    <property type="protein sequence ID" value="MDT0596500.1"/>
    <property type="molecule type" value="Genomic_DNA"/>
</dbReference>
<dbReference type="RefSeq" id="WP_311370023.1">
    <property type="nucleotide sequence ID" value="NZ_JAVRHX010000007.1"/>
</dbReference>
<comment type="caution">
    <text evidence="2">The sequence shown here is derived from an EMBL/GenBank/DDBJ whole genome shotgun (WGS) entry which is preliminary data.</text>
</comment>
<feature type="coiled-coil region" evidence="1">
    <location>
        <begin position="132"/>
        <end position="164"/>
    </location>
</feature>
<name>A0ABU2ZV64_9ALTE</name>
<reference evidence="2 3" key="1">
    <citation type="submission" date="2023-09" db="EMBL/GenBank/DDBJ databases">
        <authorList>
            <person name="Rey-Velasco X."/>
        </authorList>
    </citation>
    <scope>NUCLEOTIDE SEQUENCE [LARGE SCALE GENOMIC DNA]</scope>
    <source>
        <strain evidence="2 3">P117</strain>
    </source>
</reference>
<keyword evidence="1" id="KW-0175">Coiled coil</keyword>
<gene>
    <name evidence="2" type="ORF">RM552_16715</name>
</gene>
<keyword evidence="3" id="KW-1185">Reference proteome</keyword>
<accession>A0ABU2ZV64</accession>
<evidence type="ECO:0000313" key="2">
    <source>
        <dbReference type="EMBL" id="MDT0596500.1"/>
    </source>
</evidence>
<protein>
    <submittedName>
        <fullName evidence="2">DUF6491 family protein</fullName>
    </submittedName>
</protein>
<dbReference type="InterPro" id="IPR045500">
    <property type="entry name" value="DUF6491"/>
</dbReference>
<sequence>MSINKTSIYFTAILSALFLLFACDITSNKGSGLLNNNTLLLSITEQDGRACLREDDIRGFGILDDDVISVESRRRGEYYLLTTLYHCPSIQFSPKLAFSASFNELCGGGGRASVISGDEICPIRNIFKFENRQQAFDAFAQVEEKRAQLKEEIAKEEIAKEEAK</sequence>
<organism evidence="2 3">
    <name type="scientific">Glaciecola petra</name>
    <dbReference type="NCBI Taxonomy" id="3075602"/>
    <lineage>
        <taxon>Bacteria</taxon>
        <taxon>Pseudomonadati</taxon>
        <taxon>Pseudomonadota</taxon>
        <taxon>Gammaproteobacteria</taxon>
        <taxon>Alteromonadales</taxon>
        <taxon>Alteromonadaceae</taxon>
        <taxon>Glaciecola</taxon>
    </lineage>
</organism>
<evidence type="ECO:0000256" key="1">
    <source>
        <dbReference type="SAM" id="Coils"/>
    </source>
</evidence>